<dbReference type="CDD" id="cd07729">
    <property type="entry name" value="AHL_lactonase_MBL-fold"/>
    <property type="match status" value="1"/>
</dbReference>
<dbReference type="RefSeq" id="WP_185085991.1">
    <property type="nucleotide sequence ID" value="NZ_JACHJB010000002.1"/>
</dbReference>
<dbReference type="Pfam" id="PF00753">
    <property type="entry name" value="Lactamase_B"/>
    <property type="match status" value="1"/>
</dbReference>
<organism evidence="7 8">
    <name type="scientific">Nonomuraea muscovyensis</name>
    <dbReference type="NCBI Taxonomy" id="1124761"/>
    <lineage>
        <taxon>Bacteria</taxon>
        <taxon>Bacillati</taxon>
        <taxon>Actinomycetota</taxon>
        <taxon>Actinomycetes</taxon>
        <taxon>Streptosporangiales</taxon>
        <taxon>Streptosporangiaceae</taxon>
        <taxon>Nonomuraea</taxon>
    </lineage>
</organism>
<comment type="cofactor">
    <cofactor evidence="1">
        <name>Zn(2+)</name>
        <dbReference type="ChEBI" id="CHEBI:29105"/>
    </cofactor>
</comment>
<protein>
    <submittedName>
        <fullName evidence="7">Glyoxylase-like metal-dependent hydrolase (Beta-lactamase superfamily II)</fullName>
    </submittedName>
</protein>
<dbReference type="InterPro" id="IPR001279">
    <property type="entry name" value="Metallo-B-lactamas"/>
</dbReference>
<dbReference type="PANTHER" id="PTHR42978">
    <property type="entry name" value="QUORUM-QUENCHING LACTONASE YTNP-RELATED-RELATED"/>
    <property type="match status" value="1"/>
</dbReference>
<keyword evidence="4 7" id="KW-0378">Hydrolase</keyword>
<proteinExistence type="inferred from homology"/>
<evidence type="ECO:0000256" key="5">
    <source>
        <dbReference type="ARBA" id="ARBA00022833"/>
    </source>
</evidence>
<dbReference type="EMBL" id="JACHJB010000002">
    <property type="protein sequence ID" value="MBB6348178.1"/>
    <property type="molecule type" value="Genomic_DNA"/>
</dbReference>
<dbReference type="SMART" id="SM00849">
    <property type="entry name" value="Lactamase_B"/>
    <property type="match status" value="1"/>
</dbReference>
<reference evidence="7 8" key="1">
    <citation type="submission" date="2020-08" db="EMBL/GenBank/DDBJ databases">
        <title>Sequencing the genomes of 1000 actinobacteria strains.</title>
        <authorList>
            <person name="Klenk H.-P."/>
        </authorList>
    </citation>
    <scope>NUCLEOTIDE SEQUENCE [LARGE SCALE GENOMIC DNA]</scope>
    <source>
        <strain evidence="7 8">DSM 45913</strain>
    </source>
</reference>
<comment type="similarity">
    <text evidence="2">Belongs to the metallo-beta-lactamase superfamily.</text>
</comment>
<keyword evidence="3" id="KW-0479">Metal-binding</keyword>
<accession>A0A7X0C450</accession>
<dbReference type="AlphaFoldDB" id="A0A7X0C450"/>
<evidence type="ECO:0000256" key="1">
    <source>
        <dbReference type="ARBA" id="ARBA00001947"/>
    </source>
</evidence>
<feature type="domain" description="Metallo-beta-lactamase" evidence="6">
    <location>
        <begin position="51"/>
        <end position="277"/>
    </location>
</feature>
<dbReference type="GO" id="GO:0016787">
    <property type="term" value="F:hydrolase activity"/>
    <property type="evidence" value="ECO:0007669"/>
    <property type="project" value="UniProtKB-KW"/>
</dbReference>
<name>A0A7X0C450_9ACTN</name>
<dbReference type="Gene3D" id="3.60.15.10">
    <property type="entry name" value="Ribonuclease Z/Hydroxyacylglutathione hydrolase-like"/>
    <property type="match status" value="1"/>
</dbReference>
<keyword evidence="8" id="KW-1185">Reference proteome</keyword>
<comment type="caution">
    <text evidence="7">The sequence shown here is derived from an EMBL/GenBank/DDBJ whole genome shotgun (WGS) entry which is preliminary data.</text>
</comment>
<sequence length="301" mass="32545">MTNANLTAGPIQRVSMVSTGSVSIHPEHVAATRKPLYWWLFTSRRWTAPLPINVYVVEHREGLVLFDTGQDRASVTDPGYFPGGITGVMYDRLARFEIAPEQTLTARLAAIGHDIRDVRIAVLSHLHQDHIGGLRELAHAEIVVSGREWDSLAEPLPELRGLLRSHIDVPGLRWRRVDHEPLADPSIAPFASGHDLFGDGSLVLLPTPGHTPGSLSMLVRGPGRAPLLMVGDVTYDTRLLEAGHVPGVGDKGELADTTRLINELRTRHPGLAVLAAHDPGAASALTSGRRWSVDNGAHASG</sequence>
<dbReference type="SUPFAM" id="SSF56281">
    <property type="entry name" value="Metallo-hydrolase/oxidoreductase"/>
    <property type="match status" value="1"/>
</dbReference>
<evidence type="ECO:0000313" key="7">
    <source>
        <dbReference type="EMBL" id="MBB6348178.1"/>
    </source>
</evidence>
<dbReference type="InterPro" id="IPR036866">
    <property type="entry name" value="RibonucZ/Hydroxyglut_hydro"/>
</dbReference>
<keyword evidence="5" id="KW-0862">Zinc</keyword>
<evidence type="ECO:0000259" key="6">
    <source>
        <dbReference type="SMART" id="SM00849"/>
    </source>
</evidence>
<evidence type="ECO:0000256" key="4">
    <source>
        <dbReference type="ARBA" id="ARBA00022801"/>
    </source>
</evidence>
<evidence type="ECO:0000256" key="2">
    <source>
        <dbReference type="ARBA" id="ARBA00007749"/>
    </source>
</evidence>
<dbReference type="PANTHER" id="PTHR42978:SF7">
    <property type="entry name" value="METALLO-HYDROLASE RV2300C-RELATED"/>
    <property type="match status" value="1"/>
</dbReference>
<dbReference type="Proteomes" id="UP000583800">
    <property type="component" value="Unassembled WGS sequence"/>
</dbReference>
<gene>
    <name evidence="7" type="ORF">FHU36_004723</name>
</gene>
<dbReference type="GO" id="GO:0046872">
    <property type="term" value="F:metal ion binding"/>
    <property type="evidence" value="ECO:0007669"/>
    <property type="project" value="UniProtKB-KW"/>
</dbReference>
<evidence type="ECO:0000256" key="3">
    <source>
        <dbReference type="ARBA" id="ARBA00022723"/>
    </source>
</evidence>
<dbReference type="InterPro" id="IPR051013">
    <property type="entry name" value="MBL_superfamily_lactonases"/>
</dbReference>
<evidence type="ECO:0000313" key="8">
    <source>
        <dbReference type="Proteomes" id="UP000583800"/>
    </source>
</evidence>